<gene>
    <name evidence="7" type="ORF">S12H4_27201</name>
</gene>
<keyword evidence="2" id="KW-0479">Metal-binding</keyword>
<feature type="non-terminal residue" evidence="7">
    <location>
        <position position="289"/>
    </location>
</feature>
<dbReference type="InterPro" id="IPR001030">
    <property type="entry name" value="Acoase/IPM_deHydtase_lsu_aba"/>
</dbReference>
<dbReference type="InterPro" id="IPR018136">
    <property type="entry name" value="Aconitase_4Fe-4S_BS"/>
</dbReference>
<reference evidence="7" key="1">
    <citation type="journal article" date="2014" name="Front. Microbiol.">
        <title>High frequency of phylogenetically diverse reductive dehalogenase-homologous genes in deep subseafloor sedimentary metagenomes.</title>
        <authorList>
            <person name="Kawai M."/>
            <person name="Futagami T."/>
            <person name="Toyoda A."/>
            <person name="Takaki Y."/>
            <person name="Nishi S."/>
            <person name="Hori S."/>
            <person name="Arai W."/>
            <person name="Tsubouchi T."/>
            <person name="Morono Y."/>
            <person name="Uchiyama I."/>
            <person name="Ito T."/>
            <person name="Fujiyama A."/>
            <person name="Inagaki F."/>
            <person name="Takami H."/>
        </authorList>
    </citation>
    <scope>NUCLEOTIDE SEQUENCE</scope>
    <source>
        <strain evidence="7">Expedition CK06-06</strain>
    </source>
</reference>
<dbReference type="Pfam" id="PF00330">
    <property type="entry name" value="Aconitase"/>
    <property type="match status" value="2"/>
</dbReference>
<dbReference type="PANTHER" id="PTHR43822:SF2">
    <property type="entry name" value="HOMOACONITASE, MITOCHONDRIAL"/>
    <property type="match status" value="1"/>
</dbReference>
<dbReference type="PROSITE" id="PS01244">
    <property type="entry name" value="ACONITASE_2"/>
    <property type="match status" value="1"/>
</dbReference>
<evidence type="ECO:0000256" key="4">
    <source>
        <dbReference type="ARBA" id="ARBA00023014"/>
    </source>
</evidence>
<accession>X1UTD6</accession>
<organism evidence="7">
    <name type="scientific">marine sediment metagenome</name>
    <dbReference type="NCBI Taxonomy" id="412755"/>
    <lineage>
        <taxon>unclassified sequences</taxon>
        <taxon>metagenomes</taxon>
        <taxon>ecological metagenomes</taxon>
    </lineage>
</organism>
<dbReference type="PANTHER" id="PTHR43822">
    <property type="entry name" value="HOMOACONITASE, MITOCHONDRIAL-RELATED"/>
    <property type="match status" value="1"/>
</dbReference>
<comment type="caution">
    <text evidence="7">The sequence shown here is derived from an EMBL/GenBank/DDBJ whole genome shotgun (WGS) entry which is preliminary data.</text>
</comment>
<dbReference type="InterPro" id="IPR036008">
    <property type="entry name" value="Aconitase_4Fe-4S_dom"/>
</dbReference>
<feature type="non-terminal residue" evidence="7">
    <location>
        <position position="1"/>
    </location>
</feature>
<keyword evidence="3" id="KW-0408">Iron</keyword>
<evidence type="ECO:0000259" key="6">
    <source>
        <dbReference type="Pfam" id="PF00330"/>
    </source>
</evidence>
<evidence type="ECO:0000256" key="2">
    <source>
        <dbReference type="ARBA" id="ARBA00022723"/>
    </source>
</evidence>
<keyword evidence="5" id="KW-0456">Lyase</keyword>
<dbReference type="EMBL" id="BARW01015510">
    <property type="protein sequence ID" value="GAI95594.1"/>
    <property type="molecule type" value="Genomic_DNA"/>
</dbReference>
<dbReference type="PRINTS" id="PR00415">
    <property type="entry name" value="ACONITASE"/>
</dbReference>
<dbReference type="GO" id="GO:0016836">
    <property type="term" value="F:hydro-lyase activity"/>
    <property type="evidence" value="ECO:0007669"/>
    <property type="project" value="InterPro"/>
</dbReference>
<dbReference type="AlphaFoldDB" id="X1UTD6"/>
<evidence type="ECO:0000313" key="7">
    <source>
        <dbReference type="EMBL" id="GAI95594.1"/>
    </source>
</evidence>
<dbReference type="NCBIfam" id="NF001614">
    <property type="entry name" value="PRK00402.1"/>
    <property type="match status" value="1"/>
</dbReference>
<proteinExistence type="predicted"/>
<dbReference type="GO" id="GO:0046872">
    <property type="term" value="F:metal ion binding"/>
    <property type="evidence" value="ECO:0007669"/>
    <property type="project" value="UniProtKB-KW"/>
</dbReference>
<dbReference type="SUPFAM" id="SSF53732">
    <property type="entry name" value="Aconitase iron-sulfur domain"/>
    <property type="match status" value="1"/>
</dbReference>
<dbReference type="PROSITE" id="PS00450">
    <property type="entry name" value="ACONITASE_1"/>
    <property type="match status" value="1"/>
</dbReference>
<dbReference type="GO" id="GO:0019752">
    <property type="term" value="P:carboxylic acid metabolic process"/>
    <property type="evidence" value="ECO:0007669"/>
    <property type="project" value="UniProtKB-ARBA"/>
</dbReference>
<dbReference type="GO" id="GO:0008652">
    <property type="term" value="P:amino acid biosynthetic process"/>
    <property type="evidence" value="ECO:0007669"/>
    <property type="project" value="InterPro"/>
</dbReference>
<sequence>VLSDVGEGICHQLVAESFASPGDVIIGADSHTVTAGALGAFATGMGSTDVAIAFALGKTWLRVPETIKVVVHGRFAKGIYAKDLILHLIGQIGADGATYKALEFSGEAVDMMTISERLTIANMVVEAGAKVGLFSSDSVTQSYLESQGRGEQYSALQPDADATYESTIEINAAQLEPTVSKPHTVDNIALVKELEGVRIAQVFIGTCTNGRLDDLRIAAGILQGRRRHPRTRLIVAPASRKVLLEALAQGYITTLVESGATIVPPGCAACLGVHQGVLGDGEACLSTAN</sequence>
<keyword evidence="1" id="KW-0004">4Fe-4S</keyword>
<dbReference type="InterPro" id="IPR050067">
    <property type="entry name" value="IPM_dehydratase_rel_enz"/>
</dbReference>
<evidence type="ECO:0000256" key="3">
    <source>
        <dbReference type="ARBA" id="ARBA00023004"/>
    </source>
</evidence>
<protein>
    <recommendedName>
        <fullName evidence="6">Aconitase/3-isopropylmalate dehydratase large subunit alpha/beta/alpha domain-containing protein</fullName>
    </recommendedName>
</protein>
<dbReference type="InterPro" id="IPR015931">
    <property type="entry name" value="Acnase/IPM_dHydase_lsu_aba_1/3"/>
</dbReference>
<dbReference type="InterPro" id="IPR006251">
    <property type="entry name" value="Homoacnase/IPMdehydase_lsu"/>
</dbReference>
<name>X1UTD6_9ZZZZ</name>
<dbReference type="Gene3D" id="3.30.499.10">
    <property type="entry name" value="Aconitase, domain 3"/>
    <property type="match status" value="2"/>
</dbReference>
<keyword evidence="4" id="KW-0411">Iron-sulfur</keyword>
<dbReference type="GO" id="GO:0051539">
    <property type="term" value="F:4 iron, 4 sulfur cluster binding"/>
    <property type="evidence" value="ECO:0007669"/>
    <property type="project" value="UniProtKB-KW"/>
</dbReference>
<dbReference type="NCBIfam" id="TIGR01343">
    <property type="entry name" value="hacA_fam"/>
    <property type="match status" value="1"/>
</dbReference>
<evidence type="ECO:0000256" key="5">
    <source>
        <dbReference type="ARBA" id="ARBA00023239"/>
    </source>
</evidence>
<evidence type="ECO:0000256" key="1">
    <source>
        <dbReference type="ARBA" id="ARBA00022485"/>
    </source>
</evidence>
<feature type="domain" description="Aconitase/3-isopropylmalate dehydratase large subunit alpha/beta/alpha" evidence="6">
    <location>
        <begin position="4"/>
        <end position="191"/>
    </location>
</feature>
<feature type="domain" description="Aconitase/3-isopropylmalate dehydratase large subunit alpha/beta/alpha" evidence="6">
    <location>
        <begin position="193"/>
        <end position="289"/>
    </location>
</feature>